<comment type="caution">
    <text evidence="2">The sequence shown here is derived from an EMBL/GenBank/DDBJ whole genome shotgun (WGS) entry which is preliminary data.</text>
</comment>
<dbReference type="AlphaFoldDB" id="A0A9Q1CT97"/>
<sequence length="176" mass="20230">MAAVLGVRLAKSGCQALELDMRHVTFWSDRVNVLWWVRGHSPDVMCMTTSHLPQNNFLQAGGQFAKEAVDGISFNQKRRWRSVQELIRHVWHRWLKEWLLLLNQRRKWQLPQKNLQVGNVVVAVDAGSARGNWPLERVVEVFPGGDGNFRVVKLQVWKNISTTPISRLCPVVEGEN</sequence>
<dbReference type="PANTHER" id="PTHR47331">
    <property type="entry name" value="PHD-TYPE DOMAIN-CONTAINING PROTEIN"/>
    <property type="match status" value="1"/>
</dbReference>
<organism evidence="2 3">
    <name type="scientific">Holothuria leucospilota</name>
    <name type="common">Black long sea cucumber</name>
    <name type="synonym">Mertensiothuria leucospilota</name>
    <dbReference type="NCBI Taxonomy" id="206669"/>
    <lineage>
        <taxon>Eukaryota</taxon>
        <taxon>Metazoa</taxon>
        <taxon>Echinodermata</taxon>
        <taxon>Eleutherozoa</taxon>
        <taxon>Echinozoa</taxon>
        <taxon>Holothuroidea</taxon>
        <taxon>Aspidochirotacea</taxon>
        <taxon>Aspidochirotida</taxon>
        <taxon>Holothuriidae</taxon>
        <taxon>Holothuria</taxon>
    </lineage>
</organism>
<proteinExistence type="predicted"/>
<dbReference type="OrthoDB" id="8958038at2759"/>
<protein>
    <recommendedName>
        <fullName evidence="1">DUF5641 domain-containing protein</fullName>
    </recommendedName>
</protein>
<evidence type="ECO:0000313" key="2">
    <source>
        <dbReference type="EMBL" id="KAJ8050676.1"/>
    </source>
</evidence>
<dbReference type="Pfam" id="PF18701">
    <property type="entry name" value="DUF5641"/>
    <property type="match status" value="1"/>
</dbReference>
<evidence type="ECO:0000259" key="1">
    <source>
        <dbReference type="Pfam" id="PF18701"/>
    </source>
</evidence>
<dbReference type="InterPro" id="IPR040676">
    <property type="entry name" value="DUF5641"/>
</dbReference>
<accession>A0A9Q1CT97</accession>
<gene>
    <name evidence="2" type="ORF">HOLleu_03973</name>
</gene>
<feature type="domain" description="DUF5641" evidence="1">
    <location>
        <begin position="78"/>
        <end position="170"/>
    </location>
</feature>
<dbReference type="Proteomes" id="UP001152320">
    <property type="component" value="Chromosome 1"/>
</dbReference>
<dbReference type="EMBL" id="JAIZAY010000001">
    <property type="protein sequence ID" value="KAJ8050676.1"/>
    <property type="molecule type" value="Genomic_DNA"/>
</dbReference>
<reference evidence="2" key="1">
    <citation type="submission" date="2021-10" db="EMBL/GenBank/DDBJ databases">
        <title>Tropical sea cucumber genome reveals ecological adaptation and Cuvierian tubules defense mechanism.</title>
        <authorList>
            <person name="Chen T."/>
        </authorList>
    </citation>
    <scope>NUCLEOTIDE SEQUENCE</scope>
    <source>
        <strain evidence="2">Nanhai2018</strain>
        <tissue evidence="2">Muscle</tissue>
    </source>
</reference>
<name>A0A9Q1CT97_HOLLE</name>
<keyword evidence="3" id="KW-1185">Reference proteome</keyword>
<evidence type="ECO:0000313" key="3">
    <source>
        <dbReference type="Proteomes" id="UP001152320"/>
    </source>
</evidence>